<keyword evidence="1" id="KW-1133">Transmembrane helix</keyword>
<reference evidence="2 3" key="1">
    <citation type="journal article" date="2017" name="ISME J.">
        <title>Potential for microbial H2 and metal transformations associated with novel bacteria and archaea in deep terrestrial subsurface sediments.</title>
        <authorList>
            <person name="Hernsdorf A.W."/>
            <person name="Amano Y."/>
            <person name="Miyakawa K."/>
            <person name="Ise K."/>
            <person name="Suzuki Y."/>
            <person name="Anantharaman K."/>
            <person name="Probst A."/>
            <person name="Burstein D."/>
            <person name="Thomas B.C."/>
            <person name="Banfield J.F."/>
        </authorList>
    </citation>
    <scope>NUCLEOTIDE SEQUENCE [LARGE SCALE GENOMIC DNA]</scope>
    <source>
        <strain evidence="2">HGW-Wallbacteria-1</strain>
    </source>
</reference>
<dbReference type="Proteomes" id="UP000233256">
    <property type="component" value="Unassembled WGS sequence"/>
</dbReference>
<sequence>MADKLSRINISELDSWFYCRRRHSFDGVLARCSSAELATVIVELRSRASVGDLSETELGELTSLEEALAARFGPEWRGPQEAIDTLTFHGMAIQHWKSILLMLAVAISVIFLALTGSGFLEVM</sequence>
<dbReference type="EMBL" id="PGXC01000002">
    <property type="protein sequence ID" value="PKK91700.1"/>
    <property type="molecule type" value="Genomic_DNA"/>
</dbReference>
<keyword evidence="1" id="KW-0812">Transmembrane</keyword>
<gene>
    <name evidence="2" type="ORF">CVV64_03285</name>
</gene>
<dbReference type="AlphaFoldDB" id="A0A2N1PTQ8"/>
<evidence type="ECO:0000313" key="2">
    <source>
        <dbReference type="EMBL" id="PKK91700.1"/>
    </source>
</evidence>
<protein>
    <submittedName>
        <fullName evidence="2">Uncharacterized protein</fullName>
    </submittedName>
</protein>
<accession>A0A2N1PTQ8</accession>
<name>A0A2N1PTQ8_9BACT</name>
<evidence type="ECO:0000256" key="1">
    <source>
        <dbReference type="SAM" id="Phobius"/>
    </source>
</evidence>
<comment type="caution">
    <text evidence="2">The sequence shown here is derived from an EMBL/GenBank/DDBJ whole genome shotgun (WGS) entry which is preliminary data.</text>
</comment>
<feature type="transmembrane region" description="Helical" evidence="1">
    <location>
        <begin position="99"/>
        <end position="120"/>
    </location>
</feature>
<organism evidence="2 3">
    <name type="scientific">Candidatus Wallbacteria bacterium HGW-Wallbacteria-1</name>
    <dbReference type="NCBI Taxonomy" id="2013854"/>
    <lineage>
        <taxon>Bacteria</taxon>
        <taxon>Candidatus Walliibacteriota</taxon>
    </lineage>
</organism>
<evidence type="ECO:0000313" key="3">
    <source>
        <dbReference type="Proteomes" id="UP000233256"/>
    </source>
</evidence>
<proteinExistence type="predicted"/>
<keyword evidence="1" id="KW-0472">Membrane</keyword>